<keyword evidence="2" id="KW-0614">Plasmid</keyword>
<proteinExistence type="predicted"/>
<gene>
    <name evidence="2" type="ORF">pC5.7c_465</name>
</gene>
<protein>
    <submittedName>
        <fullName evidence="2">Uncharacterized protein</fullName>
    </submittedName>
</protein>
<dbReference type="EMBL" id="MK318969">
    <property type="protein sequence ID" value="QCL09332.1"/>
    <property type="molecule type" value="Genomic_DNA"/>
</dbReference>
<accession>A0A7S4ZSH0</accession>
<feature type="region of interest" description="Disordered" evidence="1">
    <location>
        <begin position="1"/>
        <end position="25"/>
    </location>
</feature>
<evidence type="ECO:0000256" key="1">
    <source>
        <dbReference type="SAM" id="MobiDB-lite"/>
    </source>
</evidence>
<geneLocation type="plasmid" evidence="2">
    <name>pC5.7c</name>
</geneLocation>
<organism evidence="2">
    <name type="scientific">Rhizobium rhizogenes</name>
    <name type="common">Agrobacterium rhizogenes</name>
    <dbReference type="NCBI Taxonomy" id="359"/>
    <lineage>
        <taxon>Bacteria</taxon>
        <taxon>Pseudomonadati</taxon>
        <taxon>Pseudomonadota</taxon>
        <taxon>Alphaproteobacteria</taxon>
        <taxon>Hyphomicrobiales</taxon>
        <taxon>Rhizobiaceae</taxon>
        <taxon>Rhizobium/Agrobacterium group</taxon>
        <taxon>Rhizobium</taxon>
    </lineage>
</organism>
<sequence>MALIVPPAAGHSNVAPATENPQGPRWTYASLTLRQNENILRTNASCAPA</sequence>
<evidence type="ECO:0000313" key="2">
    <source>
        <dbReference type="EMBL" id="QCL09332.1"/>
    </source>
</evidence>
<reference evidence="2" key="1">
    <citation type="submission" date="2018-12" db="EMBL/GenBank/DDBJ databases">
        <title>Three Rhizobium rhizogenes strains isolated from the same crown gall tumor carry diverse plasmids.</title>
        <authorList>
            <person name="Pulawska J."/>
            <person name="Kuzmanovic N."/>
        </authorList>
    </citation>
    <scope>NUCLEOTIDE SEQUENCE</scope>
    <source>
        <strain evidence="2">C5.7</strain>
        <plasmid evidence="2">pC5.7c</plasmid>
    </source>
</reference>
<name>A0A7S4ZSH0_RHIRH</name>
<dbReference type="AlphaFoldDB" id="A0A7S4ZSH0"/>